<dbReference type="PROSITE" id="PS00109">
    <property type="entry name" value="PROTEIN_KINASE_TYR"/>
    <property type="match status" value="1"/>
</dbReference>
<dbReference type="PRINTS" id="PR00805">
    <property type="entry name" value="ALPHACATENIN"/>
</dbReference>
<evidence type="ECO:0000256" key="11">
    <source>
        <dbReference type="SAM" id="Phobius"/>
    </source>
</evidence>
<keyword evidence="3" id="KW-0963">Cytoplasm</keyword>
<dbReference type="FunFam" id="1.10.510.10:FF:000554">
    <property type="entry name" value="Predicted protein"/>
    <property type="match status" value="1"/>
</dbReference>
<evidence type="ECO:0000313" key="13">
    <source>
        <dbReference type="EMBL" id="KAK0423880.1"/>
    </source>
</evidence>
<evidence type="ECO:0000256" key="4">
    <source>
        <dbReference type="ARBA" id="ARBA00022679"/>
    </source>
</evidence>
<dbReference type="SUPFAM" id="SSF56112">
    <property type="entry name" value="Protein kinase-like (PK-like)"/>
    <property type="match status" value="1"/>
</dbReference>
<keyword evidence="4" id="KW-0808">Transferase</keyword>
<evidence type="ECO:0000313" key="14">
    <source>
        <dbReference type="Proteomes" id="UP001175271"/>
    </source>
</evidence>
<keyword evidence="8" id="KW-0829">Tyrosine-protein kinase</keyword>
<keyword evidence="9" id="KW-0175">Coiled coil</keyword>
<dbReference type="PANTHER" id="PTHR46342:SF1">
    <property type="entry name" value="ALPHA-CATULIN"/>
    <property type="match status" value="1"/>
</dbReference>
<accession>A0AA39IGE7</accession>
<dbReference type="InterPro" id="IPR001245">
    <property type="entry name" value="Ser-Thr/Tyr_kinase_cat_dom"/>
</dbReference>
<dbReference type="EMBL" id="JAUCMV010000001">
    <property type="protein sequence ID" value="KAK0423880.1"/>
    <property type="molecule type" value="Genomic_DNA"/>
</dbReference>
<dbReference type="GO" id="GO:0071944">
    <property type="term" value="C:cell periphery"/>
    <property type="evidence" value="ECO:0007669"/>
    <property type="project" value="UniProtKB-ARBA"/>
</dbReference>
<reference evidence="13" key="1">
    <citation type="submission" date="2023-06" db="EMBL/GenBank/DDBJ databases">
        <title>Genomic analysis of the entomopathogenic nematode Steinernema hermaphroditum.</title>
        <authorList>
            <person name="Schwarz E.M."/>
            <person name="Heppert J.K."/>
            <person name="Baniya A."/>
            <person name="Schwartz H.T."/>
            <person name="Tan C.-H."/>
            <person name="Antoshechkin I."/>
            <person name="Sternberg P.W."/>
            <person name="Goodrich-Blair H."/>
            <person name="Dillman A.R."/>
        </authorList>
    </citation>
    <scope>NUCLEOTIDE SEQUENCE</scope>
    <source>
        <strain evidence="13">PS9179</strain>
        <tissue evidence="13">Whole animal</tissue>
    </source>
</reference>
<dbReference type="Gene3D" id="1.20.120.230">
    <property type="entry name" value="Alpha-catenin/vinculin-like"/>
    <property type="match status" value="4"/>
</dbReference>
<dbReference type="PRINTS" id="PR00109">
    <property type="entry name" value="TYRKINASE"/>
</dbReference>
<evidence type="ECO:0000256" key="1">
    <source>
        <dbReference type="ARBA" id="ARBA00004496"/>
    </source>
</evidence>
<comment type="similarity">
    <text evidence="2">Belongs to the vinculin/alpha-catenin family.</text>
</comment>
<dbReference type="GO" id="GO:0007155">
    <property type="term" value="P:cell adhesion"/>
    <property type="evidence" value="ECO:0007669"/>
    <property type="project" value="InterPro"/>
</dbReference>
<keyword evidence="6" id="KW-0418">Kinase</keyword>
<dbReference type="GO" id="GO:0051015">
    <property type="term" value="F:actin filament binding"/>
    <property type="evidence" value="ECO:0007669"/>
    <property type="project" value="InterPro"/>
</dbReference>
<dbReference type="Pfam" id="PF01044">
    <property type="entry name" value="Vinculin"/>
    <property type="match status" value="2"/>
</dbReference>
<keyword evidence="7" id="KW-0067">ATP-binding</keyword>
<dbReference type="InterPro" id="IPR006077">
    <property type="entry name" value="Vinculin/catenin"/>
</dbReference>
<dbReference type="GO" id="GO:0005737">
    <property type="term" value="C:cytoplasm"/>
    <property type="evidence" value="ECO:0007669"/>
    <property type="project" value="UniProtKB-SubCell"/>
</dbReference>
<dbReference type="InterPro" id="IPR001033">
    <property type="entry name" value="Alpha_catenin"/>
</dbReference>
<dbReference type="Proteomes" id="UP001175271">
    <property type="component" value="Unassembled WGS sequence"/>
</dbReference>
<comment type="caution">
    <text evidence="13">The sequence shown here is derived from an EMBL/GenBank/DDBJ whole genome shotgun (WGS) entry which is preliminary data.</text>
</comment>
<dbReference type="PANTHER" id="PTHR46342">
    <property type="entry name" value="ALPHA-CATULIN"/>
    <property type="match status" value="1"/>
</dbReference>
<dbReference type="SMART" id="SM00219">
    <property type="entry name" value="TyrKc"/>
    <property type="match status" value="1"/>
</dbReference>
<feature type="transmembrane region" description="Helical" evidence="11">
    <location>
        <begin position="447"/>
        <end position="471"/>
    </location>
</feature>
<keyword evidence="11" id="KW-1133">Transmembrane helix</keyword>
<gene>
    <name evidence="13" type="ORF">QR680_008384</name>
</gene>
<evidence type="ECO:0000256" key="9">
    <source>
        <dbReference type="SAM" id="Coils"/>
    </source>
</evidence>
<feature type="domain" description="Protein kinase" evidence="12">
    <location>
        <begin position="507"/>
        <end position="784"/>
    </location>
</feature>
<dbReference type="InterPro" id="IPR008266">
    <property type="entry name" value="Tyr_kinase_AS"/>
</dbReference>
<evidence type="ECO:0000256" key="7">
    <source>
        <dbReference type="ARBA" id="ARBA00022840"/>
    </source>
</evidence>
<dbReference type="InterPro" id="IPR000719">
    <property type="entry name" value="Prot_kinase_dom"/>
</dbReference>
<evidence type="ECO:0000256" key="6">
    <source>
        <dbReference type="ARBA" id="ARBA00022777"/>
    </source>
</evidence>
<feature type="region of interest" description="Disordered" evidence="10">
    <location>
        <begin position="1552"/>
        <end position="1590"/>
    </location>
</feature>
<dbReference type="Pfam" id="PF07714">
    <property type="entry name" value="PK_Tyr_Ser-Thr"/>
    <property type="match status" value="1"/>
</dbReference>
<dbReference type="PROSITE" id="PS50011">
    <property type="entry name" value="PROTEIN_KINASE_DOM"/>
    <property type="match status" value="1"/>
</dbReference>
<name>A0AA39IGE7_9BILA</name>
<keyword evidence="11" id="KW-0472">Membrane</keyword>
<evidence type="ECO:0000256" key="2">
    <source>
        <dbReference type="ARBA" id="ARBA00008376"/>
    </source>
</evidence>
<evidence type="ECO:0000256" key="5">
    <source>
        <dbReference type="ARBA" id="ARBA00022741"/>
    </source>
</evidence>
<keyword evidence="11" id="KW-0812">Transmembrane</keyword>
<feature type="coiled-coil region" evidence="9">
    <location>
        <begin position="1196"/>
        <end position="1223"/>
    </location>
</feature>
<evidence type="ECO:0000259" key="12">
    <source>
        <dbReference type="PROSITE" id="PS50011"/>
    </source>
</evidence>
<organism evidence="13 14">
    <name type="scientific">Steinernema hermaphroditum</name>
    <dbReference type="NCBI Taxonomy" id="289476"/>
    <lineage>
        <taxon>Eukaryota</taxon>
        <taxon>Metazoa</taxon>
        <taxon>Ecdysozoa</taxon>
        <taxon>Nematoda</taxon>
        <taxon>Chromadorea</taxon>
        <taxon>Rhabditida</taxon>
        <taxon>Tylenchina</taxon>
        <taxon>Panagrolaimomorpha</taxon>
        <taxon>Strongyloidoidea</taxon>
        <taxon>Steinernematidae</taxon>
        <taxon>Steinernema</taxon>
    </lineage>
</organism>
<dbReference type="InterPro" id="IPR030045">
    <property type="entry name" value="CTNNAL1"/>
</dbReference>
<dbReference type="GO" id="GO:0007266">
    <property type="term" value="P:Rho protein signal transduction"/>
    <property type="evidence" value="ECO:0007669"/>
    <property type="project" value="InterPro"/>
</dbReference>
<dbReference type="CDD" id="cd12087">
    <property type="entry name" value="TM_EGFR-like"/>
    <property type="match status" value="1"/>
</dbReference>
<dbReference type="GO" id="GO:0005524">
    <property type="term" value="F:ATP binding"/>
    <property type="evidence" value="ECO:0007669"/>
    <property type="project" value="UniProtKB-KW"/>
</dbReference>
<comment type="subcellular location">
    <subcellularLocation>
        <location evidence="1">Cytoplasm</location>
    </subcellularLocation>
</comment>
<dbReference type="CDD" id="cd00192">
    <property type="entry name" value="PTKc"/>
    <property type="match status" value="1"/>
</dbReference>
<dbReference type="GO" id="GO:0004713">
    <property type="term" value="F:protein tyrosine kinase activity"/>
    <property type="evidence" value="ECO:0007669"/>
    <property type="project" value="UniProtKB-KW"/>
</dbReference>
<dbReference type="InterPro" id="IPR036723">
    <property type="entry name" value="Alpha-catenin/vinculin-like_sf"/>
</dbReference>
<dbReference type="GO" id="GO:0045296">
    <property type="term" value="F:cadherin binding"/>
    <property type="evidence" value="ECO:0007669"/>
    <property type="project" value="InterPro"/>
</dbReference>
<keyword evidence="14" id="KW-1185">Reference proteome</keyword>
<protein>
    <recommendedName>
        <fullName evidence="12">Protein kinase domain-containing protein</fullName>
    </recommendedName>
</protein>
<proteinExistence type="inferred from homology"/>
<evidence type="ECO:0000256" key="10">
    <source>
        <dbReference type="SAM" id="MobiDB-lite"/>
    </source>
</evidence>
<dbReference type="InterPro" id="IPR011009">
    <property type="entry name" value="Kinase-like_dom_sf"/>
</dbReference>
<sequence>MAAIGDLLLGENTEVIDCLLGCLLFRDFHDKVLFALPITSPCQPPIITSHYIQLQTQCSNCIPPTYGLPATFYFGASSTPLVIDAIGDEVNNQLQKFFNDEHAFEKAFMTSKSHVIGQFTNESDHLDQQLETVVDEMIDADLNNMTLKTVIIITNYFSPSSYSIIERLNKAYMSFSVQSFTITDFELQTNLTKVLTVTSNETILGENSELLLNSSIDSPYSCEAQLCKVGLFFELFYNNFSYIGRFLDHKFMDPDILFLNTAEHMSLNIFVMGLIHVGCENITIFATSPWMGTNDTLAYLKAQVYDWAHAQTPINYTYFYKMESDYILGSHAGFNVANTSYVAMIADATPLEFLNKLKESPSRPVSTSHYVDLILLDTYRVDLTPRQIYKYVTEAFLVLPTTVSKRVGNHVIAINKTIAFEWVEEYGVMSSVAASAPLGPATHPSHIVTIVCSIVGGLLGIVLVGLVIFLWNKRRKRRQAIKHVQEMKTEECAPMDGFRISVKDIEVRYEDVLGKGVTSVVYRALLKTMAPVHKMLNLTTTSKFTNCSAAIKMPTEFNYTEMVIACKELEAYRRLKYHEHIIPCLGWVQIETRKCMVFELAEGGDLRHYVMAMRSRPKEEFDEREFLHIFRQICQGMTYVAQCKMVHRDLAARNVLLTADKRAKISDFGLCCDCDETFTYTATLSKRLPIRWLSLEALVDRVFSEKSDVWSFGVLLYEVFSKGVTPYAALSNAEIVDFLSAGERLERPPFASDDVAEVMRSCWEEDVSRRPSFDQLSKTLETMLEKGAEHYDNNHDARVMIHSSTPRMGMDNLSSTTASSVGMTFDPRNLEIKTKSIEKTLVPLVSQITTLVSIKENFLANGRPKSEKVIRSALKVGSAVEAAIERFVAVGETIADENSDIQPEMYDACHEARLAGSAIANLCGSVAEDEMHGIQPHSSAAGFDKSVLLRATRQLLSSVTRVLLLADRVMVKNILRAEDKIAYSLTRLETTANFTDFVKIFTEFGGEMVDLAHRSGDRQHDLKSDKRRAQMGVARSNLERQTMLLLTSSKTLLRHPDDQAALQCRDGVFYQIRLSLQLITLCVTDGVMIFDNNRYVTAQPNDEPIDLGMQLTASAAIRQLMEMLEMVRMTSTVGSVVRERLVSALDSLCEMTQDFTDSAYTPHHHREQILDFLEECRFEMSNLIQPEQDQCESLRGEGIEVTVERLNRRLKDLRKQLQIVAMDQISDVFRSNDDQTILSSIKACSISGDIDGVEKYLEKFREHSEHIQEVCRLLHHISLNDTLHIHTGHSERTLRALAPLTLLAGRTFCIHPSSRIARENLEVFCDTWAHNVNELSRLAKESDAAASGRIAAEKQAYMSLPRPGKHGTTQKPSKPITLDVEDQQKMAKVGLEMKLLTSEVDAEAEKWDEYAENDIVKKAKAMSSMAYNMYLFTRGDGPLKTTHDLFTQAEFFAEQANKMYKTVREFSYEVPGSAEKNDLSATLEKIPIHCQQLQVLVKSPTVGKSATFSKVDSVIQETKNLMNEIAKLVTACFVCATKFEIEFRGATSTRGVLPDDYQQRSSRESTLWRRTPSIRRTAPPPLHAIGTQEL</sequence>
<feature type="compositionally biased region" description="Basic and acidic residues" evidence="10">
    <location>
        <begin position="1557"/>
        <end position="1567"/>
    </location>
</feature>
<dbReference type="InterPro" id="IPR020635">
    <property type="entry name" value="Tyr_kinase_cat_dom"/>
</dbReference>
<evidence type="ECO:0000256" key="8">
    <source>
        <dbReference type="ARBA" id="ARBA00023137"/>
    </source>
</evidence>
<keyword evidence="5" id="KW-0547">Nucleotide-binding</keyword>
<dbReference type="SUPFAM" id="SSF47220">
    <property type="entry name" value="alpha-catenin/vinculin-like"/>
    <property type="match status" value="3"/>
</dbReference>
<dbReference type="Gene3D" id="1.10.510.10">
    <property type="entry name" value="Transferase(Phosphotransferase) domain 1"/>
    <property type="match status" value="1"/>
</dbReference>
<evidence type="ECO:0000256" key="3">
    <source>
        <dbReference type="ARBA" id="ARBA00022490"/>
    </source>
</evidence>